<reference evidence="2 3" key="2">
    <citation type="submission" date="2017-10" db="EMBL/GenBank/DDBJ databases">
        <title>Extensive intraspecific genome diversity in a model arbuscular mycorrhizal fungus.</title>
        <authorList>
            <person name="Chen E.C.H."/>
            <person name="Morin E."/>
            <person name="Baudet D."/>
            <person name="Noel J."/>
            <person name="Ndikumana S."/>
            <person name="Charron P."/>
            <person name="St-Onge C."/>
            <person name="Giorgi J."/>
            <person name="Grigoriev I.V."/>
            <person name="Roux C."/>
            <person name="Martin F.M."/>
            <person name="Corradi N."/>
        </authorList>
    </citation>
    <scope>NUCLEOTIDE SEQUENCE [LARGE SCALE GENOMIC DNA]</scope>
    <source>
        <strain evidence="2 3">C2</strain>
    </source>
</reference>
<proteinExistence type="predicted"/>
<dbReference type="VEuPathDB" id="FungiDB:RhiirA1_416281"/>
<gene>
    <name evidence="2" type="ORF">RhiirC2_752152</name>
</gene>
<dbReference type="VEuPathDB" id="FungiDB:FUN_015053"/>
<reference evidence="2 3" key="1">
    <citation type="submission" date="2016-04" db="EMBL/GenBank/DDBJ databases">
        <title>Genome analyses suggest a sexual origin of heterokaryosis in a supposedly ancient asexual fungus.</title>
        <authorList>
            <person name="Ropars J."/>
            <person name="Sedzielewska K."/>
            <person name="Noel J."/>
            <person name="Charron P."/>
            <person name="Farinelli L."/>
            <person name="Marton T."/>
            <person name="Kruger M."/>
            <person name="Pelin A."/>
            <person name="Brachmann A."/>
            <person name="Corradi N."/>
        </authorList>
    </citation>
    <scope>NUCLEOTIDE SEQUENCE [LARGE SCALE GENOMIC DNA]</scope>
    <source>
        <strain evidence="2 3">C2</strain>
    </source>
</reference>
<feature type="compositionally biased region" description="Basic residues" evidence="1">
    <location>
        <begin position="53"/>
        <end position="68"/>
    </location>
</feature>
<feature type="region of interest" description="Disordered" evidence="1">
    <location>
        <begin position="53"/>
        <end position="97"/>
    </location>
</feature>
<feature type="compositionally biased region" description="Polar residues" evidence="1">
    <location>
        <begin position="76"/>
        <end position="85"/>
    </location>
</feature>
<comment type="caution">
    <text evidence="2">The sequence shown here is derived from an EMBL/GenBank/DDBJ whole genome shotgun (WGS) entry which is preliminary data.</text>
</comment>
<dbReference type="EMBL" id="LLXL01000996">
    <property type="protein sequence ID" value="PKK67189.1"/>
    <property type="molecule type" value="Genomic_DNA"/>
</dbReference>
<name>A0A2N1N030_9GLOM</name>
<evidence type="ECO:0000313" key="2">
    <source>
        <dbReference type="EMBL" id="PKK67189.1"/>
    </source>
</evidence>
<dbReference type="AlphaFoldDB" id="A0A2N1N030"/>
<organism evidence="2 3">
    <name type="scientific">Rhizophagus irregularis</name>
    <dbReference type="NCBI Taxonomy" id="588596"/>
    <lineage>
        <taxon>Eukaryota</taxon>
        <taxon>Fungi</taxon>
        <taxon>Fungi incertae sedis</taxon>
        <taxon>Mucoromycota</taxon>
        <taxon>Glomeromycotina</taxon>
        <taxon>Glomeromycetes</taxon>
        <taxon>Glomerales</taxon>
        <taxon>Glomeraceae</taxon>
        <taxon>Rhizophagus</taxon>
    </lineage>
</organism>
<sequence length="199" mass="21966">MTSNTKNIKTSTCLTPKLILKPTSSKPIITTTTMFSPSSPIATGVFVLPIKQKSNRKGSRHSPKHLRKPPSFDTYLHSSVTTPTPTHRGYMTRTPSLSSSYSSTSSLVDADEEMLYGYGSPKSSASTSSVHRHRRISSAYKVRFADIGDDGSSIVSSSSSIDEWDDMDIDEEEEDYIFISRQSPPANHYFNYHDKGGST</sequence>
<dbReference type="Proteomes" id="UP000233469">
    <property type="component" value="Unassembled WGS sequence"/>
</dbReference>
<evidence type="ECO:0000256" key="1">
    <source>
        <dbReference type="SAM" id="MobiDB-lite"/>
    </source>
</evidence>
<accession>A0A2N1N030</accession>
<dbReference type="OrthoDB" id="2408748at2759"/>
<protein>
    <submittedName>
        <fullName evidence="2">Uncharacterized protein</fullName>
    </submittedName>
</protein>
<dbReference type="VEuPathDB" id="FungiDB:RhiirFUN_012247"/>
<evidence type="ECO:0000313" key="3">
    <source>
        <dbReference type="Proteomes" id="UP000233469"/>
    </source>
</evidence>